<dbReference type="Pfam" id="PF00440">
    <property type="entry name" value="TetR_N"/>
    <property type="match status" value="1"/>
</dbReference>
<accession>A0ABZ2LSR8</accession>
<proteinExistence type="predicted"/>
<dbReference type="SUPFAM" id="SSF46689">
    <property type="entry name" value="Homeodomain-like"/>
    <property type="match status" value="1"/>
</dbReference>
<keyword evidence="3" id="KW-0804">Transcription</keyword>
<evidence type="ECO:0000256" key="1">
    <source>
        <dbReference type="ARBA" id="ARBA00023015"/>
    </source>
</evidence>
<feature type="region of interest" description="Disordered" evidence="5">
    <location>
        <begin position="184"/>
        <end position="204"/>
    </location>
</feature>
<evidence type="ECO:0000256" key="4">
    <source>
        <dbReference type="PROSITE-ProRule" id="PRU00335"/>
    </source>
</evidence>
<keyword evidence="1" id="KW-0805">Transcription regulation</keyword>
<protein>
    <submittedName>
        <fullName evidence="7">TetR/AcrR family transcriptional regulator</fullName>
    </submittedName>
</protein>
<dbReference type="InterPro" id="IPR050109">
    <property type="entry name" value="HTH-type_TetR-like_transc_reg"/>
</dbReference>
<dbReference type="PROSITE" id="PS50977">
    <property type="entry name" value="HTH_TETR_2"/>
    <property type="match status" value="1"/>
</dbReference>
<evidence type="ECO:0000256" key="2">
    <source>
        <dbReference type="ARBA" id="ARBA00023125"/>
    </source>
</evidence>
<evidence type="ECO:0000256" key="3">
    <source>
        <dbReference type="ARBA" id="ARBA00023163"/>
    </source>
</evidence>
<dbReference type="SUPFAM" id="SSF48498">
    <property type="entry name" value="Tetracyclin repressor-like, C-terminal domain"/>
    <property type="match status" value="1"/>
</dbReference>
<gene>
    <name evidence="7" type="ORF">LZC94_34225</name>
</gene>
<dbReference type="PRINTS" id="PR00455">
    <property type="entry name" value="HTHTETR"/>
</dbReference>
<name>A0ABZ2LSR8_9BACT</name>
<dbReference type="PANTHER" id="PTHR30055">
    <property type="entry name" value="HTH-TYPE TRANSCRIPTIONAL REGULATOR RUTR"/>
    <property type="match status" value="1"/>
</dbReference>
<dbReference type="Proteomes" id="UP001370348">
    <property type="component" value="Chromosome"/>
</dbReference>
<evidence type="ECO:0000313" key="7">
    <source>
        <dbReference type="EMBL" id="WXB12898.1"/>
    </source>
</evidence>
<dbReference type="Gene3D" id="1.10.10.60">
    <property type="entry name" value="Homeodomain-like"/>
    <property type="match status" value="1"/>
</dbReference>
<reference evidence="7 8" key="1">
    <citation type="submission" date="2021-12" db="EMBL/GenBank/DDBJ databases">
        <title>Discovery of the Pendulisporaceae a myxobacterial family with distinct sporulation behavior and unique specialized metabolism.</title>
        <authorList>
            <person name="Garcia R."/>
            <person name="Popoff A."/>
            <person name="Bader C.D."/>
            <person name="Loehr J."/>
            <person name="Walesch S."/>
            <person name="Walt C."/>
            <person name="Boldt J."/>
            <person name="Bunk B."/>
            <person name="Haeckl F.J.F.P.J."/>
            <person name="Gunesch A.P."/>
            <person name="Birkelbach J."/>
            <person name="Nuebel U."/>
            <person name="Pietschmann T."/>
            <person name="Bach T."/>
            <person name="Mueller R."/>
        </authorList>
    </citation>
    <scope>NUCLEOTIDE SEQUENCE [LARGE SCALE GENOMIC DNA]</scope>
    <source>
        <strain evidence="7 8">MSr11954</strain>
    </source>
</reference>
<dbReference type="RefSeq" id="WP_394822518.1">
    <property type="nucleotide sequence ID" value="NZ_CP089984.1"/>
</dbReference>
<feature type="DNA-binding region" description="H-T-H motif" evidence="4">
    <location>
        <begin position="32"/>
        <end position="51"/>
    </location>
</feature>
<organism evidence="7 8">
    <name type="scientific">Pendulispora albinea</name>
    <dbReference type="NCBI Taxonomy" id="2741071"/>
    <lineage>
        <taxon>Bacteria</taxon>
        <taxon>Pseudomonadati</taxon>
        <taxon>Myxococcota</taxon>
        <taxon>Myxococcia</taxon>
        <taxon>Myxococcales</taxon>
        <taxon>Sorangiineae</taxon>
        <taxon>Pendulisporaceae</taxon>
        <taxon>Pendulispora</taxon>
    </lineage>
</organism>
<keyword evidence="8" id="KW-1185">Reference proteome</keyword>
<dbReference type="InterPro" id="IPR036271">
    <property type="entry name" value="Tet_transcr_reg_TetR-rel_C_sf"/>
</dbReference>
<dbReference type="EMBL" id="CP089984">
    <property type="protein sequence ID" value="WXB12898.1"/>
    <property type="molecule type" value="Genomic_DNA"/>
</dbReference>
<dbReference type="Gene3D" id="1.10.357.10">
    <property type="entry name" value="Tetracycline Repressor, domain 2"/>
    <property type="match status" value="1"/>
</dbReference>
<dbReference type="InterPro" id="IPR009057">
    <property type="entry name" value="Homeodomain-like_sf"/>
</dbReference>
<dbReference type="PANTHER" id="PTHR30055:SF234">
    <property type="entry name" value="HTH-TYPE TRANSCRIPTIONAL REGULATOR BETI"/>
    <property type="match status" value="1"/>
</dbReference>
<dbReference type="InterPro" id="IPR011075">
    <property type="entry name" value="TetR_C"/>
</dbReference>
<keyword evidence="2 4" id="KW-0238">DNA-binding</keyword>
<dbReference type="InterPro" id="IPR001647">
    <property type="entry name" value="HTH_TetR"/>
</dbReference>
<sequence length="231" mass="25424">MVNRLETEDDVRSRVLAAATRLFANRGFDGTSVQLIADEVGVTKPAVLHHFSSKEELRRAVVGNMLDHWQKTLPNLLLAATAGDDRFERVIGELRRFFAADPDRARLVAREMLDRPAEVRALLKNAVRPWLAAVSGYIERGKASGETSPEVDAEAYVIHILLLVIGASASESVAMAVLDAKNAKETKDAKDGKDGKESKDAKEARARYERELLRIARSSLGIGRPRAGVKR</sequence>
<dbReference type="Pfam" id="PF16925">
    <property type="entry name" value="TetR_C_13"/>
    <property type="match status" value="1"/>
</dbReference>
<evidence type="ECO:0000259" key="6">
    <source>
        <dbReference type="PROSITE" id="PS50977"/>
    </source>
</evidence>
<feature type="domain" description="HTH tetR-type" evidence="6">
    <location>
        <begin position="9"/>
        <end position="69"/>
    </location>
</feature>
<evidence type="ECO:0000256" key="5">
    <source>
        <dbReference type="SAM" id="MobiDB-lite"/>
    </source>
</evidence>
<evidence type="ECO:0000313" key="8">
    <source>
        <dbReference type="Proteomes" id="UP001370348"/>
    </source>
</evidence>